<dbReference type="OrthoDB" id="6381507at2"/>
<dbReference type="PANTHER" id="PTHR33886">
    <property type="entry name" value="UNSATURATED RHAMNOGALACTURONAN HYDROLASE (EUROFUNG)"/>
    <property type="match status" value="1"/>
</dbReference>
<gene>
    <name evidence="2" type="ORF">LPB3_10075</name>
</gene>
<dbReference type="Proteomes" id="UP000092584">
    <property type="component" value="Unassembled WGS sequence"/>
</dbReference>
<dbReference type="Pfam" id="PF07470">
    <property type="entry name" value="Glyco_hydro_88"/>
    <property type="match status" value="1"/>
</dbReference>
<dbReference type="InterPro" id="IPR008928">
    <property type="entry name" value="6-hairpin_glycosidase_sf"/>
</dbReference>
<keyword evidence="1 2" id="KW-0378">Hydrolase</keyword>
<dbReference type="InterPro" id="IPR052043">
    <property type="entry name" value="PolySaccharide_Degr_Enz"/>
</dbReference>
<dbReference type="GO" id="GO:0005975">
    <property type="term" value="P:carbohydrate metabolic process"/>
    <property type="evidence" value="ECO:0007669"/>
    <property type="project" value="InterPro"/>
</dbReference>
<dbReference type="PANTHER" id="PTHR33886:SF8">
    <property type="entry name" value="UNSATURATED RHAMNOGALACTURONAN HYDROLASE (EUROFUNG)"/>
    <property type="match status" value="1"/>
</dbReference>
<evidence type="ECO:0000256" key="1">
    <source>
        <dbReference type="ARBA" id="ARBA00022801"/>
    </source>
</evidence>
<dbReference type="SUPFAM" id="SSF48208">
    <property type="entry name" value="Six-hairpin glycosidases"/>
    <property type="match status" value="1"/>
</dbReference>
<dbReference type="GO" id="GO:0016787">
    <property type="term" value="F:hydrolase activity"/>
    <property type="evidence" value="ECO:0007669"/>
    <property type="project" value="UniProtKB-KW"/>
</dbReference>
<dbReference type="InterPro" id="IPR012341">
    <property type="entry name" value="6hp_glycosidase-like_sf"/>
</dbReference>
<dbReference type="AlphaFoldDB" id="A0A1B8TSP2"/>
<evidence type="ECO:0000313" key="2">
    <source>
        <dbReference type="EMBL" id="OBY62504.1"/>
    </source>
</evidence>
<organism evidence="2 3">
    <name type="scientific">Polaribacter vadi</name>
    <dbReference type="NCBI Taxonomy" id="1774273"/>
    <lineage>
        <taxon>Bacteria</taxon>
        <taxon>Pseudomonadati</taxon>
        <taxon>Bacteroidota</taxon>
        <taxon>Flavobacteriia</taxon>
        <taxon>Flavobacteriales</taxon>
        <taxon>Flavobacteriaceae</taxon>
    </lineage>
</organism>
<proteinExistence type="predicted"/>
<reference evidence="3" key="1">
    <citation type="submission" date="2016-02" db="EMBL/GenBank/DDBJ databases">
        <authorList>
            <person name="Shin S.-K."/>
            <person name="Yi H."/>
            <person name="Kim E."/>
        </authorList>
    </citation>
    <scope>NUCLEOTIDE SEQUENCE [LARGE SCALE GENOMIC DNA]</scope>
    <source>
        <strain evidence="3">LPB0003</strain>
    </source>
</reference>
<dbReference type="RefSeq" id="WP_065319490.1">
    <property type="nucleotide sequence ID" value="NZ_CP017477.1"/>
</dbReference>
<dbReference type="EMBL" id="LSFM01000023">
    <property type="protein sequence ID" value="OBY62504.1"/>
    <property type="molecule type" value="Genomic_DNA"/>
</dbReference>
<accession>A0A1B8TSP2</accession>
<dbReference type="KEGG" id="pob:LPB03_10065"/>
<name>A0A1B8TSP2_9FLAO</name>
<dbReference type="Gene3D" id="1.50.10.10">
    <property type="match status" value="1"/>
</dbReference>
<comment type="caution">
    <text evidence="2">The sequence shown here is derived from an EMBL/GenBank/DDBJ whole genome shotgun (WGS) entry which is preliminary data.</text>
</comment>
<sequence>MKKIIIIVLVVFGLFTSCKKEVKKTETKEDLIVSKDLKWSERMALSEINRFPDPTLLDFNKKPKWTYTPGLVLQAISRVYEQNKNQELLDYIYKYTDKIIEEDGTIKTYKMSNYNLDMIKSGDIIYYLYNKKNEPKLLKVMDTLHKQLEGQPTTSEGGYWHKKVYPYQMWLDGVYMAEPFHTKYATTIIKDENVRNNIYDHIVKQFDLIEKHSKDKSTGLYFHGWDESKEQRWANKETGLSQHFWSRGMGWYSMALVDVLDYLPKEHEGYNKLIGYLNGFAEAIVKHQDAKTGTWYQVVNLPNKEGNYIEATGTSMFTYTLAKGVNKGYLPAKYLENAKKAYQGILDNFISVEENGVVNLNRCCAVAGLGGNPYRDGSFEYYIGEKIRANDPKGTGPFIMASLELNK</sequence>
<protein>
    <submittedName>
        <fullName evidence="2">Glycosyl hydrolase family 88</fullName>
    </submittedName>
</protein>
<dbReference type="PROSITE" id="PS51257">
    <property type="entry name" value="PROKAR_LIPOPROTEIN"/>
    <property type="match status" value="1"/>
</dbReference>
<dbReference type="InterPro" id="IPR010905">
    <property type="entry name" value="Glyco_hydro_88"/>
</dbReference>
<dbReference type="STRING" id="1774273.LPB03_10065"/>
<evidence type="ECO:0000313" key="3">
    <source>
        <dbReference type="Proteomes" id="UP000092584"/>
    </source>
</evidence>
<keyword evidence="3" id="KW-1185">Reference proteome</keyword>